<protein>
    <submittedName>
        <fullName evidence="1">Uncharacterized protein</fullName>
    </submittedName>
</protein>
<organism evidence="1 2">
    <name type="scientific">Trichormus variabilis N2B</name>
    <dbReference type="NCBI Taxonomy" id="2681315"/>
    <lineage>
        <taxon>Bacteria</taxon>
        <taxon>Bacillati</taxon>
        <taxon>Cyanobacteriota</taxon>
        <taxon>Cyanophyceae</taxon>
        <taxon>Nostocales</taxon>
        <taxon>Nostocaceae</taxon>
        <taxon>Trichormus</taxon>
    </lineage>
</organism>
<accession>A0ABR6SBR8</accession>
<gene>
    <name evidence="1" type="ORF">GNE12_17625</name>
</gene>
<dbReference type="RefSeq" id="WP_153228394.1">
    <property type="nucleotide sequence ID" value="NZ_JACKZP010000073.1"/>
</dbReference>
<keyword evidence="2" id="KW-1185">Reference proteome</keyword>
<sequence>MGSRAFRKHAKVLFTLWTPVDSVDNPYTARVLACGHLWTWGVDTPLSVDTVQQQQQKHHALLRESWCIVGLTGLWF</sequence>
<reference evidence="1 2" key="1">
    <citation type="submission" date="2019-11" db="EMBL/GenBank/DDBJ databases">
        <title>Comparison of genomes from free-living endosymbiotic cyanobacteria isolated from Azolla.</title>
        <authorList>
            <person name="Thiel T."/>
            <person name="Pratte B."/>
        </authorList>
    </citation>
    <scope>NUCLEOTIDE SEQUENCE [LARGE SCALE GENOMIC DNA]</scope>
    <source>
        <strain evidence="1 2">N2B</strain>
    </source>
</reference>
<comment type="caution">
    <text evidence="1">The sequence shown here is derived from an EMBL/GenBank/DDBJ whole genome shotgun (WGS) entry which is preliminary data.</text>
</comment>
<evidence type="ECO:0000313" key="2">
    <source>
        <dbReference type="Proteomes" id="UP000570851"/>
    </source>
</evidence>
<name>A0ABR6SBR8_ANAVA</name>
<dbReference type="Proteomes" id="UP000570851">
    <property type="component" value="Unassembled WGS sequence"/>
</dbReference>
<evidence type="ECO:0000313" key="1">
    <source>
        <dbReference type="EMBL" id="MBC1303729.1"/>
    </source>
</evidence>
<dbReference type="EMBL" id="JACKZP010000073">
    <property type="protein sequence ID" value="MBC1303729.1"/>
    <property type="molecule type" value="Genomic_DNA"/>
</dbReference>
<dbReference type="GeneID" id="58725863"/>
<proteinExistence type="predicted"/>